<evidence type="ECO:0000313" key="4">
    <source>
        <dbReference type="EMBL" id="BAM02297.1"/>
    </source>
</evidence>
<dbReference type="Proteomes" id="UP000007881">
    <property type="component" value="Chromosome"/>
</dbReference>
<dbReference type="SUPFAM" id="SSF75217">
    <property type="entry name" value="alpha/beta knot"/>
    <property type="match status" value="1"/>
</dbReference>
<evidence type="ECO:0000259" key="3">
    <source>
        <dbReference type="SMART" id="SM00967"/>
    </source>
</evidence>
<dbReference type="GO" id="GO:0008173">
    <property type="term" value="F:RNA methyltransferase activity"/>
    <property type="evidence" value="ECO:0007669"/>
    <property type="project" value="InterPro"/>
</dbReference>
<dbReference type="EMBL" id="AP012338">
    <property type="protein sequence ID" value="BAM02297.1"/>
    <property type="molecule type" value="Genomic_DNA"/>
</dbReference>
<dbReference type="OrthoDB" id="9794400at2"/>
<dbReference type="Pfam" id="PF08032">
    <property type="entry name" value="SpoU_sub_bind"/>
    <property type="match status" value="1"/>
</dbReference>
<dbReference type="InterPro" id="IPR013123">
    <property type="entry name" value="SpoU_subst-bd"/>
</dbReference>
<dbReference type="SUPFAM" id="SSF55315">
    <property type="entry name" value="L30e-like"/>
    <property type="match status" value="1"/>
</dbReference>
<reference evidence="4 5" key="1">
    <citation type="submission" date="2012-02" db="EMBL/GenBank/DDBJ databases">
        <title>Complete genome sequence of Phycisphaera mikurensis NBRC 102666.</title>
        <authorList>
            <person name="Ankai A."/>
            <person name="Hosoyama A."/>
            <person name="Terui Y."/>
            <person name="Sekine M."/>
            <person name="Fukai R."/>
            <person name="Kato Y."/>
            <person name="Nakamura S."/>
            <person name="Yamada-Narita S."/>
            <person name="Kawakoshi A."/>
            <person name="Fukunaga Y."/>
            <person name="Yamazaki S."/>
            <person name="Fujita N."/>
        </authorList>
    </citation>
    <scope>NUCLEOTIDE SEQUENCE [LARGE SCALE GENOMIC DNA]</scope>
    <source>
        <strain evidence="5">NBRC 102666 / KCTC 22515 / FYK2301M01</strain>
    </source>
</reference>
<organism evidence="4 5">
    <name type="scientific">Phycisphaera mikurensis (strain NBRC 102666 / KCTC 22515 / FYK2301M01)</name>
    <dbReference type="NCBI Taxonomy" id="1142394"/>
    <lineage>
        <taxon>Bacteria</taxon>
        <taxon>Pseudomonadati</taxon>
        <taxon>Planctomycetota</taxon>
        <taxon>Phycisphaerae</taxon>
        <taxon>Phycisphaerales</taxon>
        <taxon>Phycisphaeraceae</taxon>
        <taxon>Phycisphaera</taxon>
    </lineage>
</organism>
<name>I0IAK9_PHYMF</name>
<dbReference type="Pfam" id="PF00588">
    <property type="entry name" value="SpoU_methylase"/>
    <property type="match status" value="1"/>
</dbReference>
<dbReference type="PANTHER" id="PTHR46429:SF1">
    <property type="entry name" value="23S RRNA (GUANOSINE-2'-O-)-METHYLTRANSFERASE RLMB"/>
    <property type="match status" value="1"/>
</dbReference>
<dbReference type="SMART" id="SM00967">
    <property type="entry name" value="SpoU_sub_bind"/>
    <property type="match status" value="1"/>
</dbReference>
<keyword evidence="2 4" id="KW-0808">Transferase</keyword>
<dbReference type="InterPro" id="IPR029028">
    <property type="entry name" value="Alpha/beta_knot_MTases"/>
</dbReference>
<dbReference type="AlphaFoldDB" id="I0IAK9"/>
<dbReference type="STRING" id="1142394.PSMK_01380"/>
<dbReference type="KEGG" id="phm:PSMK_01380"/>
<dbReference type="RefSeq" id="WP_014435517.1">
    <property type="nucleotide sequence ID" value="NC_017080.1"/>
</dbReference>
<keyword evidence="1 4" id="KW-0489">Methyltransferase</keyword>
<dbReference type="InterPro" id="IPR029064">
    <property type="entry name" value="Ribosomal_eL30-like_sf"/>
</dbReference>
<protein>
    <submittedName>
        <fullName evidence="4">Putative RNA methyltransferase</fullName>
        <ecNumber evidence="4">2.1.1.-</ecNumber>
    </submittedName>
</protein>
<dbReference type="PANTHER" id="PTHR46429">
    <property type="entry name" value="23S RRNA (GUANOSINE-2'-O-)-METHYLTRANSFERASE RLMB"/>
    <property type="match status" value="1"/>
</dbReference>
<evidence type="ECO:0000256" key="1">
    <source>
        <dbReference type="ARBA" id="ARBA00022603"/>
    </source>
</evidence>
<sequence length="266" mass="27105">MEVDPRNTLLEGAISAEAALAGGRREVHRVWLDRERDDGPARRIRKLARAQGVRWTPASRAALDAHAQGGTHGGVIAEVGDRLWTPLDEALAAAAAPGAGFLAMLDGVEDPFNFGQSVRSLYAAGAAGVVVRPRNWTSAAAVVARASAGATERIGISVAAGPDEARDAARAAGLRVAAAAGVADAVAPHEADLTGPLLLVIGGERRGLRRSFLQTVDAVVAVPYARPFPAALGTVAAASVVAFEAARQRAGLPMGSQADPAGPEGG</sequence>
<dbReference type="GO" id="GO:0032259">
    <property type="term" value="P:methylation"/>
    <property type="evidence" value="ECO:0007669"/>
    <property type="project" value="UniProtKB-KW"/>
</dbReference>
<dbReference type="InterPro" id="IPR004441">
    <property type="entry name" value="rRNA_MeTrfase_TrmH"/>
</dbReference>
<keyword evidence="5" id="KW-1185">Reference proteome</keyword>
<dbReference type="HOGENOM" id="CLU_021322_0_1_0"/>
<dbReference type="GO" id="GO:0003723">
    <property type="term" value="F:RNA binding"/>
    <property type="evidence" value="ECO:0007669"/>
    <property type="project" value="InterPro"/>
</dbReference>
<dbReference type="EC" id="2.1.1.-" evidence="4"/>
<accession>I0IAK9</accession>
<dbReference type="InterPro" id="IPR029026">
    <property type="entry name" value="tRNA_m1G_MTases_N"/>
</dbReference>
<dbReference type="GO" id="GO:0005829">
    <property type="term" value="C:cytosol"/>
    <property type="evidence" value="ECO:0007669"/>
    <property type="project" value="TreeGrafter"/>
</dbReference>
<proteinExistence type="predicted"/>
<evidence type="ECO:0000256" key="2">
    <source>
        <dbReference type="ARBA" id="ARBA00022679"/>
    </source>
</evidence>
<dbReference type="InterPro" id="IPR001537">
    <property type="entry name" value="SpoU_MeTrfase"/>
</dbReference>
<feature type="domain" description="RNA 2-O ribose methyltransferase substrate binding" evidence="3">
    <location>
        <begin position="9"/>
        <end position="85"/>
    </location>
</feature>
<dbReference type="Gene3D" id="3.30.1330.30">
    <property type="match status" value="1"/>
</dbReference>
<gene>
    <name evidence="4" type="ordered locus">PSMK_01380</name>
</gene>
<dbReference type="GO" id="GO:0006396">
    <property type="term" value="P:RNA processing"/>
    <property type="evidence" value="ECO:0007669"/>
    <property type="project" value="InterPro"/>
</dbReference>
<dbReference type="Gene3D" id="3.40.1280.10">
    <property type="match status" value="1"/>
</dbReference>
<dbReference type="eggNOG" id="COG0566">
    <property type="taxonomic scope" value="Bacteria"/>
</dbReference>
<evidence type="ECO:0000313" key="5">
    <source>
        <dbReference type="Proteomes" id="UP000007881"/>
    </source>
</evidence>